<reference evidence="1" key="1">
    <citation type="submission" date="2020-07" db="EMBL/GenBank/DDBJ databases">
        <title>Clarias magur genome sequencing, assembly and annotation.</title>
        <authorList>
            <person name="Kushwaha B."/>
            <person name="Kumar R."/>
            <person name="Das P."/>
            <person name="Joshi C.G."/>
            <person name="Kumar D."/>
            <person name="Nagpure N.S."/>
            <person name="Pandey M."/>
            <person name="Agarwal S."/>
            <person name="Srivastava S."/>
            <person name="Singh M."/>
            <person name="Sahoo L."/>
            <person name="Jayasankar P."/>
            <person name="Meher P.K."/>
            <person name="Koringa P.G."/>
            <person name="Iquebal M.A."/>
            <person name="Das S.P."/>
            <person name="Bit A."/>
            <person name="Patnaik S."/>
            <person name="Patel N."/>
            <person name="Shah T.M."/>
            <person name="Hinsu A."/>
            <person name="Jena J.K."/>
        </authorList>
    </citation>
    <scope>NUCLEOTIDE SEQUENCE</scope>
    <source>
        <strain evidence="1">CIFAMagur01</strain>
        <tissue evidence="1">Testis</tissue>
    </source>
</reference>
<protein>
    <submittedName>
        <fullName evidence="1">Zinc finger protein</fullName>
    </submittedName>
</protein>
<sequence length="120" mass="13695">ETVRASRWELTREQTAAIIGLKYTVRQQYIFSSLIKIVLGLLSWLHRMCSKRSQVSISASFCPSPLELIQFHADGKLFSLNGHVQGNIKCWNGVESLGPKHELRHKHTVQYMKKEGDITS</sequence>
<feature type="non-terminal residue" evidence="1">
    <location>
        <position position="1"/>
    </location>
</feature>
<proteinExistence type="predicted"/>
<dbReference type="Proteomes" id="UP000727407">
    <property type="component" value="Unassembled WGS sequence"/>
</dbReference>
<evidence type="ECO:0000313" key="2">
    <source>
        <dbReference type="Proteomes" id="UP000727407"/>
    </source>
</evidence>
<name>A0A8J4UAI8_CLAMG</name>
<comment type="caution">
    <text evidence="1">The sequence shown here is derived from an EMBL/GenBank/DDBJ whole genome shotgun (WGS) entry which is preliminary data.</text>
</comment>
<dbReference type="AlphaFoldDB" id="A0A8J4UAI8"/>
<dbReference type="EMBL" id="QNUK01000071">
    <property type="protein sequence ID" value="KAF5903548.1"/>
    <property type="molecule type" value="Genomic_DNA"/>
</dbReference>
<feature type="non-terminal residue" evidence="1">
    <location>
        <position position="120"/>
    </location>
</feature>
<organism evidence="1 2">
    <name type="scientific">Clarias magur</name>
    <name type="common">Asian catfish</name>
    <name type="synonym">Macropteronotus magur</name>
    <dbReference type="NCBI Taxonomy" id="1594786"/>
    <lineage>
        <taxon>Eukaryota</taxon>
        <taxon>Metazoa</taxon>
        <taxon>Chordata</taxon>
        <taxon>Craniata</taxon>
        <taxon>Vertebrata</taxon>
        <taxon>Euteleostomi</taxon>
        <taxon>Actinopterygii</taxon>
        <taxon>Neopterygii</taxon>
        <taxon>Teleostei</taxon>
        <taxon>Ostariophysi</taxon>
        <taxon>Siluriformes</taxon>
        <taxon>Clariidae</taxon>
        <taxon>Clarias</taxon>
    </lineage>
</organism>
<evidence type="ECO:0000313" key="1">
    <source>
        <dbReference type="EMBL" id="KAF5903548.1"/>
    </source>
</evidence>
<gene>
    <name evidence="1" type="primary">ZNF415</name>
    <name evidence="1" type="ORF">DAT39_006728</name>
</gene>
<keyword evidence="2" id="KW-1185">Reference proteome</keyword>
<accession>A0A8J4UAI8</accession>